<keyword evidence="1" id="KW-1133">Transmembrane helix</keyword>
<proteinExistence type="predicted"/>
<feature type="transmembrane region" description="Helical" evidence="1">
    <location>
        <begin position="67"/>
        <end position="90"/>
    </location>
</feature>
<keyword evidence="1" id="KW-0472">Membrane</keyword>
<reference evidence="2" key="2">
    <citation type="submission" date="2014-06" db="EMBL/GenBank/DDBJ databases">
        <title>The complete genome of Blastobotrys (Arxula) adeninivorans LS3 - a yeast of biotechnological interest.</title>
        <authorList>
            <person name="Kunze G."/>
            <person name="Gaillardin C."/>
            <person name="Czernicka M."/>
            <person name="Durrens P."/>
            <person name="Martin T."/>
            <person name="Boer E."/>
            <person name="Gabaldon T."/>
            <person name="Cruz J."/>
            <person name="Talla E."/>
            <person name="Marck C."/>
            <person name="Goffeau A."/>
            <person name="Barbe V."/>
            <person name="Baret P."/>
            <person name="Baronian K."/>
            <person name="Beier S."/>
            <person name="Bleykasten C."/>
            <person name="Bode R."/>
            <person name="Casaregola S."/>
            <person name="Despons L."/>
            <person name="Fairhead C."/>
            <person name="Giersberg M."/>
            <person name="Gierski P."/>
            <person name="Hahnel U."/>
            <person name="Hartmann A."/>
            <person name="Jankowska D."/>
            <person name="Jubin C."/>
            <person name="Jung P."/>
            <person name="Lafontaine I."/>
            <person name="Leh-Louis V."/>
            <person name="Lemaire M."/>
            <person name="Marcet-Houben M."/>
            <person name="Mascher M."/>
            <person name="Morel G."/>
            <person name="Richard G.-F."/>
            <person name="Riechen J."/>
            <person name="Sacerdot C."/>
            <person name="Sarkar A."/>
            <person name="Savel G."/>
            <person name="Schacherer J."/>
            <person name="Sherman D."/>
            <person name="Straub M.-L."/>
            <person name="Stein N."/>
            <person name="Thierry A."/>
            <person name="Trautwein-Schult A."/>
            <person name="Westhof E."/>
            <person name="Worch S."/>
            <person name="Dujon B."/>
            <person name="Souciet J.-L."/>
            <person name="Wincker P."/>
            <person name="Scholz U."/>
            <person name="Neuveglise N."/>
        </authorList>
    </citation>
    <scope>NUCLEOTIDE SEQUENCE</scope>
    <source>
        <strain evidence="2">LS3</strain>
    </source>
</reference>
<accession>A0A060T9B8</accession>
<gene>
    <name evidence="2" type="ORF">GNLVRS02_ARAD1D10604g</name>
</gene>
<feature type="transmembrane region" description="Helical" evidence="1">
    <location>
        <begin position="143"/>
        <end position="170"/>
    </location>
</feature>
<dbReference type="PhylomeDB" id="A0A060T9B8"/>
<dbReference type="AlphaFoldDB" id="A0A060T9B8"/>
<organism evidence="2">
    <name type="scientific">Blastobotrys adeninivorans</name>
    <name type="common">Yeast</name>
    <name type="synonym">Arxula adeninivorans</name>
    <dbReference type="NCBI Taxonomy" id="409370"/>
    <lineage>
        <taxon>Eukaryota</taxon>
        <taxon>Fungi</taxon>
        <taxon>Dikarya</taxon>
        <taxon>Ascomycota</taxon>
        <taxon>Saccharomycotina</taxon>
        <taxon>Dipodascomycetes</taxon>
        <taxon>Dipodascales</taxon>
        <taxon>Trichomonascaceae</taxon>
        <taxon>Blastobotrys</taxon>
    </lineage>
</organism>
<evidence type="ECO:0000256" key="1">
    <source>
        <dbReference type="SAM" id="Phobius"/>
    </source>
</evidence>
<feature type="transmembrane region" description="Helical" evidence="1">
    <location>
        <begin position="102"/>
        <end position="123"/>
    </location>
</feature>
<keyword evidence="1" id="KW-0812">Transmembrane</keyword>
<evidence type="ECO:0000313" key="2">
    <source>
        <dbReference type="EMBL" id="CDP37399.1"/>
    </source>
</evidence>
<name>A0A060T9B8_BLAAD</name>
<protein>
    <submittedName>
        <fullName evidence="2">ARAD1D10604p</fullName>
    </submittedName>
</protein>
<sequence>MLVYFLCRVASVHALLRYPQSPKGLSIDMAYWNCIQSGFLILHYWMISTPELSAQYEKRYRRQPEVSFTMMLYLMHQLVLWGMIFYVGAIKRRRQLVSEAQGLSIMAIGTSSLFGLVFVGLWLCAGLNSINGLGYYGLMKLDAANWLWMIGQSIELCALVPQIAVSWVLATGIYSRFSILELIGSTAAVLASISSQPNAPVHFLFHTVRCALVSILIYQLRIYNKKSTRIKGQINTDLELGSVQ</sequence>
<feature type="transmembrane region" description="Helical" evidence="1">
    <location>
        <begin position="177"/>
        <end position="195"/>
    </location>
</feature>
<reference evidence="2" key="1">
    <citation type="submission" date="2014-02" db="EMBL/GenBank/DDBJ databases">
        <authorList>
            <person name="Genoscope - CEA"/>
        </authorList>
    </citation>
    <scope>NUCLEOTIDE SEQUENCE</scope>
    <source>
        <strain evidence="2">LS3</strain>
    </source>
</reference>
<feature type="transmembrane region" description="Helical" evidence="1">
    <location>
        <begin position="201"/>
        <end position="220"/>
    </location>
</feature>
<dbReference type="EMBL" id="HG937694">
    <property type="protein sequence ID" value="CDP37399.1"/>
    <property type="molecule type" value="Genomic_DNA"/>
</dbReference>